<dbReference type="PANTHER" id="PTHR43539:SF91">
    <property type="entry name" value="FAD-DEPENDENT URATE HYDROXYLASE"/>
    <property type="match status" value="1"/>
</dbReference>
<dbReference type="InterPro" id="IPR036188">
    <property type="entry name" value="FAD/NAD-bd_sf"/>
</dbReference>
<dbReference type="InterPro" id="IPR050982">
    <property type="entry name" value="Auxin_biosynth/cation_transpt"/>
</dbReference>
<evidence type="ECO:0000313" key="9">
    <source>
        <dbReference type="EMBL" id="SPD64553.1"/>
    </source>
</evidence>
<dbReference type="SUPFAM" id="SSF51905">
    <property type="entry name" value="FAD/NAD(P)-binding domain"/>
    <property type="match status" value="1"/>
</dbReference>
<accession>A0A9Q7UQR8</accession>
<evidence type="ECO:0000259" key="8">
    <source>
        <dbReference type="Pfam" id="PF01494"/>
    </source>
</evidence>
<keyword evidence="6" id="KW-0521">NADP</keyword>
<evidence type="ECO:0000313" key="10">
    <source>
        <dbReference type="Proteomes" id="UP000254259"/>
    </source>
</evidence>
<dbReference type="EC" id="1.14.13.-" evidence="9"/>
<evidence type="ECO:0000256" key="5">
    <source>
        <dbReference type="ARBA" id="ARBA00022827"/>
    </source>
</evidence>
<dbReference type="EMBL" id="LT984813">
    <property type="protein sequence ID" value="SPD64553.1"/>
    <property type="molecule type" value="Genomic_DNA"/>
</dbReference>
<comment type="cofactor">
    <cofactor evidence="1">
        <name>FAD</name>
        <dbReference type="ChEBI" id="CHEBI:57692"/>
    </cofactor>
</comment>
<protein>
    <submittedName>
        <fullName evidence="9">FAD-dependent urate hydroxylase</fullName>
        <ecNumber evidence="9">1.14.13.-</ecNumber>
        <ecNumber evidence="9">1.14.13.113</ecNumber>
    </submittedName>
</protein>
<reference evidence="9 10" key="1">
    <citation type="submission" date="2018-01" db="EMBL/GenBank/DDBJ databases">
        <authorList>
            <person name="Clerissi C."/>
        </authorList>
    </citation>
    <scope>NUCLEOTIDE SEQUENCE [LARGE SCALE GENOMIC DNA]</scope>
    <source>
        <strain evidence="9">Cupriavidus taiwanensis SWF 66322</strain>
    </source>
</reference>
<dbReference type="InterPro" id="IPR025700">
    <property type="entry name" value="Lys/Orn_oxygenase"/>
</dbReference>
<evidence type="ECO:0000256" key="1">
    <source>
        <dbReference type="ARBA" id="ARBA00001974"/>
    </source>
</evidence>
<comment type="similarity">
    <text evidence="3">Belongs to the lysine N(6)-hydroxylase/L-ornithine N(5)-oxygenase family.</text>
</comment>
<dbReference type="AlphaFoldDB" id="A0A9Q7UQR8"/>
<comment type="pathway">
    <text evidence="2">Siderophore biosynthesis.</text>
</comment>
<dbReference type="PRINTS" id="PR00411">
    <property type="entry name" value="PNDRDTASEI"/>
</dbReference>
<evidence type="ECO:0000256" key="7">
    <source>
        <dbReference type="ARBA" id="ARBA00023002"/>
    </source>
</evidence>
<proteinExistence type="inferred from homology"/>
<organism evidence="9 10">
    <name type="scientific">Cupriavidus taiwanensis</name>
    <dbReference type="NCBI Taxonomy" id="164546"/>
    <lineage>
        <taxon>Bacteria</taxon>
        <taxon>Pseudomonadati</taxon>
        <taxon>Pseudomonadota</taxon>
        <taxon>Betaproteobacteria</taxon>
        <taxon>Burkholderiales</taxon>
        <taxon>Burkholderiaceae</taxon>
        <taxon>Cupriavidus</taxon>
    </lineage>
</organism>
<name>A0A9Q7UQR8_9BURK</name>
<sequence length="491" mass="53245">MTDPNVATAPPPAGLAALEARLRQDLAWLELPAKAWTMPRSVDGQEVLDVAVIGGGMAGLAASATLTHLGVRVRAFDRAPEGYEGPWATTARMETLRSPKQLTGPALGLPALTFRAWFEAQFGAAAWQALDKIPRLQWMDYLRWYREVLALDIRNEHQVERIVPRADGLVALSMQSAAGAHTVLARRVVLSTGRDGLGGAYVPPLAAALPRHLWAHSSDEMDYAALRGKRVGVVGAGASAMDSAATALEAGAASVEMLIRRADIPRVNKSKGAGNPGLTFGHYGLPDAWKWRLRHYINSQQVPPPRGSTLRVSRHANAYFNLGAALEAIEAQGDVLRVQTPRGEFELDFLIFSTGFRIALETRPEFAAFAPHVRFWRDRHAPPAGQEDRELSDSPDLGEAFEFQEKTPGACPGLTRIHCFCYPAALSHGTVSGDIPAISDGARRLGQGIAARLYQEDIELHYAALQAYAEPEVFGDEWVPAPPPTLRTAKA</sequence>
<keyword evidence="7 9" id="KW-0560">Oxidoreductase</keyword>
<evidence type="ECO:0000256" key="4">
    <source>
        <dbReference type="ARBA" id="ARBA00022630"/>
    </source>
</evidence>
<evidence type="ECO:0000256" key="2">
    <source>
        <dbReference type="ARBA" id="ARBA00004924"/>
    </source>
</evidence>
<gene>
    <name evidence="9" type="primary">hpyO</name>
    <name evidence="9" type="ORF">CBM2636_11569</name>
</gene>
<dbReference type="GO" id="GO:0102099">
    <property type="term" value="F:FAD-dependent urate hydroxylase activity"/>
    <property type="evidence" value="ECO:0007669"/>
    <property type="project" value="UniProtKB-EC"/>
</dbReference>
<dbReference type="RefSeq" id="WP_115709438.1">
    <property type="nucleotide sequence ID" value="NZ_LT984813.1"/>
</dbReference>
<keyword evidence="4" id="KW-0285">Flavoprotein</keyword>
<dbReference type="InterPro" id="IPR002938">
    <property type="entry name" value="FAD-bd"/>
</dbReference>
<dbReference type="Pfam" id="PF13434">
    <property type="entry name" value="Lys_Orn_oxgnase"/>
    <property type="match status" value="1"/>
</dbReference>
<dbReference type="Gene3D" id="3.50.50.60">
    <property type="entry name" value="FAD/NAD(P)-binding domain"/>
    <property type="match status" value="1"/>
</dbReference>
<dbReference type="GO" id="GO:0071949">
    <property type="term" value="F:FAD binding"/>
    <property type="evidence" value="ECO:0007669"/>
    <property type="project" value="InterPro"/>
</dbReference>
<dbReference type="Pfam" id="PF01494">
    <property type="entry name" value="FAD_binding_3"/>
    <property type="match status" value="1"/>
</dbReference>
<dbReference type="Proteomes" id="UP000254259">
    <property type="component" value="Chromosome CBM2636"/>
</dbReference>
<keyword evidence="5" id="KW-0274">FAD</keyword>
<dbReference type="EC" id="1.14.13.113" evidence="9"/>
<evidence type="ECO:0000256" key="6">
    <source>
        <dbReference type="ARBA" id="ARBA00022857"/>
    </source>
</evidence>
<evidence type="ECO:0000256" key="3">
    <source>
        <dbReference type="ARBA" id="ARBA00007588"/>
    </source>
</evidence>
<feature type="domain" description="FAD-binding" evidence="8">
    <location>
        <begin position="49"/>
        <end position="99"/>
    </location>
</feature>
<dbReference type="PANTHER" id="PTHR43539">
    <property type="entry name" value="FLAVIN-BINDING MONOOXYGENASE-LIKE PROTEIN (AFU_ORTHOLOGUE AFUA_4G09220)"/>
    <property type="match status" value="1"/>
</dbReference>